<evidence type="ECO:0000256" key="1">
    <source>
        <dbReference type="SAM" id="MobiDB-lite"/>
    </source>
</evidence>
<dbReference type="Proteomes" id="UP000345527">
    <property type="component" value="Unassembled WGS sequence"/>
</dbReference>
<feature type="region of interest" description="Disordered" evidence="1">
    <location>
        <begin position="1"/>
        <end position="142"/>
    </location>
</feature>
<protein>
    <submittedName>
        <fullName evidence="4">Uncharacterized protein</fullName>
    </submittedName>
</protein>
<keyword evidence="2" id="KW-0812">Transmembrane</keyword>
<feature type="compositionally biased region" description="Acidic residues" evidence="1">
    <location>
        <begin position="169"/>
        <end position="184"/>
    </location>
</feature>
<dbReference type="EMBL" id="RZNZ01000004">
    <property type="protein sequence ID" value="KAA8821294.1"/>
    <property type="molecule type" value="Genomic_DNA"/>
</dbReference>
<proteinExistence type="predicted"/>
<feature type="region of interest" description="Disordered" evidence="1">
    <location>
        <begin position="156"/>
        <end position="240"/>
    </location>
</feature>
<organism evidence="4 5">
    <name type="scientific">Bifidobacterium vespertilionis</name>
    <dbReference type="NCBI Taxonomy" id="2562524"/>
    <lineage>
        <taxon>Bacteria</taxon>
        <taxon>Bacillati</taxon>
        <taxon>Actinomycetota</taxon>
        <taxon>Actinomycetes</taxon>
        <taxon>Bifidobacteriales</taxon>
        <taxon>Bifidobacteriaceae</taxon>
        <taxon>Bifidobacterium</taxon>
    </lineage>
</organism>
<reference evidence="5 6" key="1">
    <citation type="journal article" date="2019" name="Syst. Appl. Microbiol.">
        <title>Characterization of Bifidobacterium species in feaces of the Egyptian fruit bat: Description of B. vespertilionis sp. nov. and B. rousetti sp. nov.</title>
        <authorList>
            <person name="Modesto M."/>
            <person name="Satti M."/>
            <person name="Watanabe K."/>
            <person name="Puglisi E."/>
            <person name="Morelli L."/>
            <person name="Huang C.-H."/>
            <person name="Liou J.-S."/>
            <person name="Miyashita M."/>
            <person name="Tamura T."/>
            <person name="Saito S."/>
            <person name="Mori K."/>
            <person name="Huang L."/>
            <person name="Sciavilla P."/>
            <person name="Sandri C."/>
            <person name="Spiezio C."/>
            <person name="Vitali F."/>
            <person name="Cavalieri D."/>
            <person name="Perpetuini G."/>
            <person name="Tofalo R."/>
            <person name="Bonetti A."/>
            <person name="Arita M."/>
            <person name="Mattarelli P."/>
        </authorList>
    </citation>
    <scope>NUCLEOTIDE SEQUENCE [LARGE SCALE GENOMIC DNA]</scope>
    <source>
        <strain evidence="3 6">RST16</strain>
        <strain evidence="4 5">RST8</strain>
    </source>
</reference>
<evidence type="ECO:0000313" key="3">
    <source>
        <dbReference type="EMBL" id="KAA8821294.1"/>
    </source>
</evidence>
<accession>A0A5J5DWS4</accession>
<sequence>MSNQDDYKTTELPRPAHAVDDDAPTRTLPATMADFEVHDDYASTDAETTQLIEPRAAGTRGAQADGEATTVLSLADGSAVDGGLGETTAVTPVQDGPVDAPTETLPATPGPEDEPTQAMPVVSGPDDESTQAMSAVDEDVTRPVAVDAVPMGVAMVDAGQSDGEAGLSADDERDADDVDTDDVTAGDGVVAGIAEDADDADHADATEDAENAGDAEETGQSETPADQPAAAPPHPSSIFPESVLAQPIFATAVPSSPDPAPKPVSGAAPASPSPAVSESRREIPYLTRTLPTQGGVPLYSAQPPAGSANDPNVHQVPRETAAPDEEPPAIRKTGPSAATITFGAILLLIGGLAMAFAVQFPWWAPQFAYDWRVAIALGCGALGAVLIVVAIAWSVIGLLRKK</sequence>
<keyword evidence="2" id="KW-1133">Transmembrane helix</keyword>
<feature type="transmembrane region" description="Helical" evidence="2">
    <location>
        <begin position="340"/>
        <end position="362"/>
    </location>
</feature>
<keyword evidence="2" id="KW-0472">Membrane</keyword>
<dbReference type="AlphaFoldDB" id="A0A5J5DWS4"/>
<feature type="region of interest" description="Disordered" evidence="1">
    <location>
        <begin position="252"/>
        <end position="333"/>
    </location>
</feature>
<dbReference type="RefSeq" id="WP_150354934.1">
    <property type="nucleotide sequence ID" value="NZ_RZNZ01000004.1"/>
</dbReference>
<comment type="caution">
    <text evidence="4">The sequence shown here is derived from an EMBL/GenBank/DDBJ whole genome shotgun (WGS) entry which is preliminary data.</text>
</comment>
<feature type="transmembrane region" description="Helical" evidence="2">
    <location>
        <begin position="374"/>
        <end position="399"/>
    </location>
</feature>
<dbReference type="EMBL" id="RZOA01000028">
    <property type="protein sequence ID" value="KAA8821478.1"/>
    <property type="molecule type" value="Genomic_DNA"/>
</dbReference>
<name>A0A5J5DWS4_9BIFI</name>
<keyword evidence="6" id="KW-1185">Reference proteome</keyword>
<feature type="compositionally biased region" description="Acidic residues" evidence="1">
    <location>
        <begin position="206"/>
        <end position="219"/>
    </location>
</feature>
<dbReference type="Proteomes" id="UP000374630">
    <property type="component" value="Unassembled WGS sequence"/>
</dbReference>
<feature type="compositionally biased region" description="Basic and acidic residues" evidence="1">
    <location>
        <begin position="1"/>
        <end position="11"/>
    </location>
</feature>
<evidence type="ECO:0000313" key="6">
    <source>
        <dbReference type="Proteomes" id="UP000374630"/>
    </source>
</evidence>
<evidence type="ECO:0000313" key="4">
    <source>
        <dbReference type="EMBL" id="KAA8821478.1"/>
    </source>
</evidence>
<feature type="compositionally biased region" description="Low complexity" evidence="1">
    <location>
        <begin position="263"/>
        <end position="277"/>
    </location>
</feature>
<evidence type="ECO:0000256" key="2">
    <source>
        <dbReference type="SAM" id="Phobius"/>
    </source>
</evidence>
<evidence type="ECO:0000313" key="5">
    <source>
        <dbReference type="Proteomes" id="UP000345527"/>
    </source>
</evidence>
<feature type="compositionally biased region" description="Low complexity" evidence="1">
    <location>
        <begin position="185"/>
        <end position="194"/>
    </location>
</feature>
<gene>
    <name evidence="4" type="ORF">EM848_10775</name>
    <name evidence="3" type="ORF">EMO90_03815</name>
</gene>